<dbReference type="Proteomes" id="UP000521872">
    <property type="component" value="Unassembled WGS sequence"/>
</dbReference>
<feature type="compositionally biased region" description="Polar residues" evidence="7">
    <location>
        <begin position="109"/>
        <end position="120"/>
    </location>
</feature>
<feature type="compositionally biased region" description="Basic and acidic residues" evidence="7">
    <location>
        <begin position="39"/>
        <end position="49"/>
    </location>
</feature>
<dbReference type="GO" id="GO:0006397">
    <property type="term" value="P:mRNA processing"/>
    <property type="evidence" value="ECO:0007669"/>
    <property type="project" value="UniProtKB-KW"/>
</dbReference>
<dbReference type="PANTHER" id="PTHR46242">
    <property type="entry name" value="ZINC FINGER CCHC DOMAIN-CONTAINING PROTEIN 9 ZCCHC9"/>
    <property type="match status" value="1"/>
</dbReference>
<gene>
    <name evidence="9" type="ORF">D9613_000167</name>
</gene>
<evidence type="ECO:0000259" key="8">
    <source>
        <dbReference type="PROSITE" id="PS50158"/>
    </source>
</evidence>
<evidence type="ECO:0000256" key="6">
    <source>
        <dbReference type="PROSITE-ProRule" id="PRU00047"/>
    </source>
</evidence>
<evidence type="ECO:0000256" key="1">
    <source>
        <dbReference type="ARBA" id="ARBA00022664"/>
    </source>
</evidence>
<evidence type="ECO:0000256" key="3">
    <source>
        <dbReference type="ARBA" id="ARBA00022737"/>
    </source>
</evidence>
<dbReference type="FunFam" id="4.10.60.10:FF:000091">
    <property type="entry name" value="Zinc finger CCHC-type-containing 9"/>
    <property type="match status" value="1"/>
</dbReference>
<dbReference type="Gene3D" id="4.10.60.10">
    <property type="entry name" value="Zinc finger, CCHC-type"/>
    <property type="match status" value="2"/>
</dbReference>
<dbReference type="EMBL" id="JAACJL010000015">
    <property type="protein sequence ID" value="KAF4621068.1"/>
    <property type="molecule type" value="Genomic_DNA"/>
</dbReference>
<dbReference type="InterPro" id="IPR042246">
    <property type="entry name" value="ZCCHC9"/>
</dbReference>
<keyword evidence="1" id="KW-0507">mRNA processing</keyword>
<keyword evidence="2" id="KW-0479">Metal-binding</keyword>
<evidence type="ECO:0000256" key="4">
    <source>
        <dbReference type="ARBA" id="ARBA00022771"/>
    </source>
</evidence>
<organism evidence="9 10">
    <name type="scientific">Agrocybe pediades</name>
    <dbReference type="NCBI Taxonomy" id="84607"/>
    <lineage>
        <taxon>Eukaryota</taxon>
        <taxon>Fungi</taxon>
        <taxon>Dikarya</taxon>
        <taxon>Basidiomycota</taxon>
        <taxon>Agaricomycotina</taxon>
        <taxon>Agaricomycetes</taxon>
        <taxon>Agaricomycetidae</taxon>
        <taxon>Agaricales</taxon>
        <taxon>Agaricineae</taxon>
        <taxon>Strophariaceae</taxon>
        <taxon>Agrocybe</taxon>
    </lineage>
</organism>
<dbReference type="PROSITE" id="PS50158">
    <property type="entry name" value="ZF_CCHC"/>
    <property type="match status" value="3"/>
</dbReference>
<dbReference type="Pfam" id="PF00098">
    <property type="entry name" value="zf-CCHC"/>
    <property type="match status" value="2"/>
</dbReference>
<dbReference type="GO" id="GO:0008270">
    <property type="term" value="F:zinc ion binding"/>
    <property type="evidence" value="ECO:0007669"/>
    <property type="project" value="UniProtKB-KW"/>
</dbReference>
<dbReference type="AlphaFoldDB" id="A0A8H4R1D4"/>
<name>A0A8H4R1D4_9AGAR</name>
<proteinExistence type="predicted"/>
<reference evidence="9 10" key="1">
    <citation type="submission" date="2019-12" db="EMBL/GenBank/DDBJ databases">
        <authorList>
            <person name="Floudas D."/>
            <person name="Bentzer J."/>
            <person name="Ahren D."/>
            <person name="Johansson T."/>
            <person name="Persson P."/>
            <person name="Tunlid A."/>
        </authorList>
    </citation>
    <scope>NUCLEOTIDE SEQUENCE [LARGE SCALE GENOMIC DNA]</scope>
    <source>
        <strain evidence="9 10">CBS 102.39</strain>
    </source>
</reference>
<keyword evidence="5" id="KW-0862">Zinc</keyword>
<protein>
    <recommendedName>
        <fullName evidence="8">CCHC-type domain-containing protein</fullName>
    </recommendedName>
</protein>
<accession>A0A8H4R1D4</accession>
<dbReference type="InterPro" id="IPR001878">
    <property type="entry name" value="Znf_CCHC"/>
</dbReference>
<dbReference type="GO" id="GO:0005730">
    <property type="term" value="C:nucleolus"/>
    <property type="evidence" value="ECO:0007669"/>
    <property type="project" value="TreeGrafter"/>
</dbReference>
<evidence type="ECO:0000313" key="9">
    <source>
        <dbReference type="EMBL" id="KAF4621068.1"/>
    </source>
</evidence>
<evidence type="ECO:0000256" key="5">
    <source>
        <dbReference type="ARBA" id="ARBA00022833"/>
    </source>
</evidence>
<dbReference type="InterPro" id="IPR036875">
    <property type="entry name" value="Znf_CCHC_sf"/>
</dbReference>
<feature type="domain" description="CCHC-type" evidence="8">
    <location>
        <begin position="260"/>
        <end position="273"/>
    </location>
</feature>
<keyword evidence="4 6" id="KW-0863">Zinc-finger</keyword>
<feature type="region of interest" description="Disordered" evidence="7">
    <location>
        <begin position="16"/>
        <end position="165"/>
    </location>
</feature>
<dbReference type="SUPFAM" id="SSF57756">
    <property type="entry name" value="Retrovirus zinc finger-like domains"/>
    <property type="match status" value="2"/>
</dbReference>
<dbReference type="GO" id="GO:0003676">
    <property type="term" value="F:nucleic acid binding"/>
    <property type="evidence" value="ECO:0007669"/>
    <property type="project" value="InterPro"/>
</dbReference>
<evidence type="ECO:0000313" key="10">
    <source>
        <dbReference type="Proteomes" id="UP000521872"/>
    </source>
</evidence>
<feature type="compositionally biased region" description="Basic residues" evidence="7">
    <location>
        <begin position="65"/>
        <end position="74"/>
    </location>
</feature>
<dbReference type="PANTHER" id="PTHR46242:SF1">
    <property type="entry name" value="ZINC FINGER CCHC DOMAIN-CONTAINING PROTEIN 9"/>
    <property type="match status" value="1"/>
</dbReference>
<evidence type="ECO:0000256" key="2">
    <source>
        <dbReference type="ARBA" id="ARBA00022723"/>
    </source>
</evidence>
<sequence length="352" mass="37876">MTRVTNFGIKRTYVQAGLYRDNDNDPEPTAGPSNSGKAVKQESGEEKNEAATLPDSESGAEPKPAKKKRKRTPKSKRDGYAAQKAAEAAALNGEAPPPTTEEGGDAETASGSGNAPTSTPAEPKPYESLSKSAKKKRREKDRKAKILKAKEAKQKAAKEDKVSRTGSSKNKKTVCFACREMGHSAIECPTTKQTAEGEKGKVGLCYRCGSTQHSLSRCKKPANPADPFPFASCFVCNGKGHLASACPQNKKGLYPNGGCCKLCGETSHLAKDCAVREKVKDATTVFGTGKEVGPDEDDFHSFKRRTKEIEQEEKKETKLKEMLELKTGLHSGVVKAFGNVPPPKKKVVVFKG</sequence>
<feature type="domain" description="CCHC-type" evidence="8">
    <location>
        <begin position="175"/>
        <end position="189"/>
    </location>
</feature>
<evidence type="ECO:0000256" key="7">
    <source>
        <dbReference type="SAM" id="MobiDB-lite"/>
    </source>
</evidence>
<keyword evidence="3" id="KW-0677">Repeat</keyword>
<dbReference type="SMART" id="SM00343">
    <property type="entry name" value="ZnF_C2HC"/>
    <property type="match status" value="4"/>
</dbReference>
<feature type="compositionally biased region" description="Low complexity" evidence="7">
    <location>
        <begin position="81"/>
        <end position="90"/>
    </location>
</feature>
<feature type="compositionally biased region" description="Basic and acidic residues" evidence="7">
    <location>
        <begin position="141"/>
        <end position="163"/>
    </location>
</feature>
<keyword evidence="10" id="KW-1185">Reference proteome</keyword>
<feature type="domain" description="CCHC-type" evidence="8">
    <location>
        <begin position="233"/>
        <end position="248"/>
    </location>
</feature>
<comment type="caution">
    <text evidence="9">The sequence shown here is derived from an EMBL/GenBank/DDBJ whole genome shotgun (WGS) entry which is preliminary data.</text>
</comment>